<evidence type="ECO:0000313" key="4">
    <source>
        <dbReference type="RefSeq" id="XP_004918198.2"/>
    </source>
</evidence>
<dbReference type="Ensembl" id="ENSXETT00000062270">
    <property type="protein sequence ID" value="ENSXETP00000058509"/>
    <property type="gene ID" value="ENSXETG00000034046"/>
</dbReference>
<evidence type="ECO:0000313" key="2">
    <source>
        <dbReference type="Ensembl" id="ENSXETP00000058509"/>
    </source>
</evidence>
<dbReference type="Proteomes" id="UP000008143">
    <property type="component" value="Chromosome 9"/>
</dbReference>
<dbReference type="GeneTree" id="ENSGT01000000220125"/>
<keyword evidence="1" id="KW-1133">Transmembrane helix</keyword>
<dbReference type="GeneID" id="101731001"/>
<feature type="transmembrane region" description="Helical" evidence="1">
    <location>
        <begin position="21"/>
        <end position="47"/>
    </location>
</feature>
<dbReference type="Bgee" id="ENSXETG00000034046">
    <property type="expression patterns" value="Expressed in liver and 9 other cell types or tissues"/>
</dbReference>
<dbReference type="KEGG" id="xtr:101731001"/>
<dbReference type="AlphaFoldDB" id="A0A6I8PWS8"/>
<proteinExistence type="predicted"/>
<gene>
    <name evidence="2 4 5" type="primary">LOC101731001</name>
</gene>
<keyword evidence="1" id="KW-0472">Membrane</keyword>
<reference evidence="2" key="2">
    <citation type="submission" date="2020-05" db="UniProtKB">
        <authorList>
            <consortium name="Ensembl"/>
        </authorList>
    </citation>
    <scope>IDENTIFICATION</scope>
</reference>
<keyword evidence="1" id="KW-0812">Transmembrane</keyword>
<dbReference type="AGR" id="Xenbase:XB-GENE-29085007"/>
<evidence type="ECO:0000313" key="5">
    <source>
        <dbReference type="Xenbase" id="XB-GENE-29085007"/>
    </source>
</evidence>
<evidence type="ECO:0000256" key="1">
    <source>
        <dbReference type="SAM" id="Phobius"/>
    </source>
</evidence>
<name>A0A6I8PWS8_XENTR</name>
<reference evidence="2" key="1">
    <citation type="journal article" date="2010" name="Science">
        <title>The genome of the Western clawed frog Xenopus tropicalis.</title>
        <authorList>
            <person name="Hellsten U."/>
            <person name="Harland R.M."/>
            <person name="Gilchrist M.J."/>
            <person name="Hendrix D."/>
            <person name="Jurka J."/>
            <person name="Kapitonov V."/>
            <person name="Ovcharenko I."/>
            <person name="Putnam N.H."/>
            <person name="Shu S."/>
            <person name="Taher L."/>
            <person name="Blitz I.L."/>
            <person name="Blumberg B."/>
            <person name="Dichmann D.S."/>
            <person name="Dubchak I."/>
            <person name="Amaya E."/>
            <person name="Detter J.C."/>
            <person name="Fletcher R."/>
            <person name="Gerhard D.S."/>
            <person name="Goodstein D."/>
            <person name="Graves T."/>
            <person name="Grigoriev I.V."/>
            <person name="Grimwood J."/>
            <person name="Kawashima T."/>
            <person name="Lindquist E."/>
            <person name="Lucas S.M."/>
            <person name="Mead P.E."/>
            <person name="Mitros T."/>
            <person name="Ogino H."/>
            <person name="Ohta Y."/>
            <person name="Poliakov A.V."/>
            <person name="Pollet N."/>
            <person name="Robert J."/>
            <person name="Salamov A."/>
            <person name="Sater A.K."/>
            <person name="Schmutz J."/>
            <person name="Terry A."/>
            <person name="Vize P.D."/>
            <person name="Warren W.C."/>
            <person name="Wells D."/>
            <person name="Wills A."/>
            <person name="Wilson R.K."/>
            <person name="Zimmerman L.B."/>
            <person name="Zorn A.M."/>
            <person name="Grainger R."/>
            <person name="Grammer T."/>
            <person name="Khokha M.K."/>
            <person name="Richardson P.M."/>
            <person name="Rokhsar D.S."/>
        </authorList>
    </citation>
    <scope>NUCLEOTIDE SEQUENCE [LARGE SCALE GENOMIC DNA]</scope>
    <source>
        <strain evidence="2">Nigerian</strain>
    </source>
</reference>
<keyword evidence="3" id="KW-1185">Reference proteome</keyword>
<evidence type="ECO:0000313" key="3">
    <source>
        <dbReference type="Proteomes" id="UP000008143"/>
    </source>
</evidence>
<accession>A0A6I8PWS8</accession>
<dbReference type="Xenbase" id="XB-GENE-29085007">
    <property type="gene designation" value="LOC101731001"/>
</dbReference>
<reference evidence="4" key="3">
    <citation type="submission" date="2025-04" db="UniProtKB">
        <authorList>
            <consortium name="RefSeq"/>
        </authorList>
    </citation>
    <scope>IDENTIFICATION</scope>
    <source>
        <strain evidence="4">Nigerian</strain>
        <tissue evidence="4">Liver and blood</tissue>
    </source>
</reference>
<protein>
    <submittedName>
        <fullName evidence="2">Uncharacterized LOC101731001</fullName>
    </submittedName>
    <submittedName>
        <fullName evidence="4">Uncharacterized protein LOC101731001 isoform X2</fullName>
    </submittedName>
</protein>
<organism evidence="2">
    <name type="scientific">Xenopus tropicalis</name>
    <name type="common">Western clawed frog</name>
    <name type="synonym">Silurana tropicalis</name>
    <dbReference type="NCBI Taxonomy" id="8364"/>
    <lineage>
        <taxon>Eukaryota</taxon>
        <taxon>Metazoa</taxon>
        <taxon>Chordata</taxon>
        <taxon>Craniata</taxon>
        <taxon>Vertebrata</taxon>
        <taxon>Euteleostomi</taxon>
        <taxon>Amphibia</taxon>
        <taxon>Batrachia</taxon>
        <taxon>Anura</taxon>
        <taxon>Pipoidea</taxon>
        <taxon>Pipidae</taxon>
        <taxon>Xenopodinae</taxon>
        <taxon>Xenopus</taxon>
        <taxon>Silurana</taxon>
    </lineage>
</organism>
<sequence length="273" mass="30928">MDNLSNEGTHRRSNFTVGERLISCLSVVLFLSLLPFSVIGALVYFAARWICGSSLSRSRPSLSVTVFSRSAQTNYAWFLAQLKGETFKDLVTEAKPFYISNSNRYEFMDEMYKCNFAVLYHTKNHGRINITNVTDSLYDEELKNLSDALGKEKVIVLIDDLDKSGYGEKMRILEMQPDIKDLAQDMFLISMAEKDDPKLMEDRLHHIKLIMSSGPGAAAGPIHESNLCTYLFSMIAWLSNSIVYIMSVSSWQHSLSMCQCFRRKGALSEPLLV</sequence>
<dbReference type="RefSeq" id="XP_004918198.2">
    <property type="nucleotide sequence ID" value="XM_004918141.4"/>
</dbReference>